<dbReference type="Proteomes" id="UP001177023">
    <property type="component" value="Unassembled WGS sequence"/>
</dbReference>
<comment type="caution">
    <text evidence="1">The sequence shown here is derived from an EMBL/GenBank/DDBJ whole genome shotgun (WGS) entry which is preliminary data.</text>
</comment>
<dbReference type="EMBL" id="CATQJA010002665">
    <property type="protein sequence ID" value="CAJ0583579.1"/>
    <property type="molecule type" value="Genomic_DNA"/>
</dbReference>
<reference evidence="1" key="1">
    <citation type="submission" date="2023-06" db="EMBL/GenBank/DDBJ databases">
        <authorList>
            <person name="Delattre M."/>
        </authorList>
    </citation>
    <scope>NUCLEOTIDE SEQUENCE</scope>
    <source>
        <strain evidence="1">AF72</strain>
    </source>
</reference>
<accession>A0AA36GA34</accession>
<protein>
    <submittedName>
        <fullName evidence="1">Uncharacterized protein</fullName>
    </submittedName>
</protein>
<evidence type="ECO:0000313" key="2">
    <source>
        <dbReference type="Proteomes" id="UP001177023"/>
    </source>
</evidence>
<organism evidence="1 2">
    <name type="scientific">Mesorhabditis spiculigera</name>
    <dbReference type="NCBI Taxonomy" id="96644"/>
    <lineage>
        <taxon>Eukaryota</taxon>
        <taxon>Metazoa</taxon>
        <taxon>Ecdysozoa</taxon>
        <taxon>Nematoda</taxon>
        <taxon>Chromadorea</taxon>
        <taxon>Rhabditida</taxon>
        <taxon>Rhabditina</taxon>
        <taxon>Rhabditomorpha</taxon>
        <taxon>Rhabditoidea</taxon>
        <taxon>Rhabditidae</taxon>
        <taxon>Mesorhabditinae</taxon>
        <taxon>Mesorhabditis</taxon>
    </lineage>
</organism>
<proteinExistence type="predicted"/>
<feature type="non-terminal residue" evidence="1">
    <location>
        <position position="303"/>
    </location>
</feature>
<sequence length="303" mass="33989">MKTFFRFVDTRAVPIAEKPQQSPRMQIVGLNFDGLPDPVWVCDRTFTTATNTMPLRKGQILQGKEAAKPKPLPEMVAEEADELVESKSATIFPVVRAARSKQTAAISAEAIERFAENWGQPNNQMALPLWRGPFQVAQIHDADAPMVPSSSQTDMEFMLNVLGGGGAQGEAEAVAAWKKQQLTDEKPAILNPWIVEKRLHLWPEGPVSYPLREEPQLRLLDHIKMKTSHFEPWWCMMPEILPEVDEEVVDGAAYHFPPPRMATPPQPVYDLDMLGQDLGCEIVAPSKENQIHEFETVNKSTDN</sequence>
<evidence type="ECO:0000313" key="1">
    <source>
        <dbReference type="EMBL" id="CAJ0583579.1"/>
    </source>
</evidence>
<keyword evidence="2" id="KW-1185">Reference proteome</keyword>
<name>A0AA36GA34_9BILA</name>
<dbReference type="AlphaFoldDB" id="A0AA36GA34"/>
<gene>
    <name evidence="1" type="ORF">MSPICULIGERA_LOCUS21651</name>
</gene>